<keyword evidence="4" id="KW-1185">Reference proteome</keyword>
<keyword evidence="2" id="KW-0732">Signal</keyword>
<protein>
    <submittedName>
        <fullName evidence="3">Uncharacterized protein</fullName>
    </submittedName>
</protein>
<dbReference type="OrthoDB" id="10072397at2759"/>
<organism evidence="3 4">
    <name type="scientific">Hymenoscyphus albidus</name>
    <dbReference type="NCBI Taxonomy" id="595503"/>
    <lineage>
        <taxon>Eukaryota</taxon>
        <taxon>Fungi</taxon>
        <taxon>Dikarya</taxon>
        <taxon>Ascomycota</taxon>
        <taxon>Pezizomycotina</taxon>
        <taxon>Leotiomycetes</taxon>
        <taxon>Helotiales</taxon>
        <taxon>Helotiaceae</taxon>
        <taxon>Hymenoscyphus</taxon>
    </lineage>
</organism>
<reference evidence="3" key="1">
    <citation type="submission" date="2021-07" db="EMBL/GenBank/DDBJ databases">
        <authorList>
            <person name="Durling M."/>
        </authorList>
    </citation>
    <scope>NUCLEOTIDE SEQUENCE</scope>
</reference>
<feature type="chain" id="PRO_5040399221" evidence="2">
    <location>
        <begin position="20"/>
        <end position="190"/>
    </location>
</feature>
<gene>
    <name evidence="3" type="ORF">HYALB_00000985</name>
</gene>
<dbReference type="Proteomes" id="UP000701801">
    <property type="component" value="Unassembled WGS sequence"/>
</dbReference>
<feature type="signal peptide" evidence="2">
    <location>
        <begin position="1"/>
        <end position="19"/>
    </location>
</feature>
<comment type="caution">
    <text evidence="3">The sequence shown here is derived from an EMBL/GenBank/DDBJ whole genome shotgun (WGS) entry which is preliminary data.</text>
</comment>
<dbReference type="AlphaFoldDB" id="A0A9N9M239"/>
<evidence type="ECO:0000313" key="4">
    <source>
        <dbReference type="Proteomes" id="UP000701801"/>
    </source>
</evidence>
<proteinExistence type="predicted"/>
<evidence type="ECO:0000313" key="3">
    <source>
        <dbReference type="EMBL" id="CAG8982704.1"/>
    </source>
</evidence>
<accession>A0A9N9M239</accession>
<feature type="compositionally biased region" description="Basic and acidic residues" evidence="1">
    <location>
        <begin position="146"/>
        <end position="190"/>
    </location>
</feature>
<evidence type="ECO:0000256" key="2">
    <source>
        <dbReference type="SAM" id="SignalP"/>
    </source>
</evidence>
<feature type="region of interest" description="Disordered" evidence="1">
    <location>
        <begin position="113"/>
        <end position="190"/>
    </location>
</feature>
<name>A0A9N9M239_9HELO</name>
<dbReference type="EMBL" id="CAJVRM010000684">
    <property type="protein sequence ID" value="CAG8982704.1"/>
    <property type="molecule type" value="Genomic_DNA"/>
</dbReference>
<sequence>MLPLNLFTAIALLATAVTAIPLPAQQQTTSILTFPLLDRSIPPTSPSITALQKRAGGANRQAIFDALHALGTKVLPAKWVPPHRQLVPGVHTTTVGKKLSSFKATIKSKLGMPEREPVVAPGWGPSVKGSTSNPPSPPPLRVQIPKKFDSPQKVDSPQRVDSPQKVDSPQRVDSPKKSEIEEVPVKAKPE</sequence>
<evidence type="ECO:0000256" key="1">
    <source>
        <dbReference type="SAM" id="MobiDB-lite"/>
    </source>
</evidence>